<gene>
    <name evidence="2" type="ORF">V8G54_018429</name>
</gene>
<keyword evidence="1" id="KW-1133">Transmembrane helix</keyword>
<proteinExistence type="predicted"/>
<feature type="transmembrane region" description="Helical" evidence="1">
    <location>
        <begin position="20"/>
        <end position="39"/>
    </location>
</feature>
<dbReference type="AlphaFoldDB" id="A0AAQ3NAM5"/>
<keyword evidence="3" id="KW-1185">Reference proteome</keyword>
<evidence type="ECO:0000313" key="2">
    <source>
        <dbReference type="EMBL" id="WVZ05083.1"/>
    </source>
</evidence>
<organism evidence="2 3">
    <name type="scientific">Vigna mungo</name>
    <name type="common">Black gram</name>
    <name type="synonym">Phaseolus mungo</name>
    <dbReference type="NCBI Taxonomy" id="3915"/>
    <lineage>
        <taxon>Eukaryota</taxon>
        <taxon>Viridiplantae</taxon>
        <taxon>Streptophyta</taxon>
        <taxon>Embryophyta</taxon>
        <taxon>Tracheophyta</taxon>
        <taxon>Spermatophyta</taxon>
        <taxon>Magnoliopsida</taxon>
        <taxon>eudicotyledons</taxon>
        <taxon>Gunneridae</taxon>
        <taxon>Pentapetalae</taxon>
        <taxon>rosids</taxon>
        <taxon>fabids</taxon>
        <taxon>Fabales</taxon>
        <taxon>Fabaceae</taxon>
        <taxon>Papilionoideae</taxon>
        <taxon>50 kb inversion clade</taxon>
        <taxon>NPAAA clade</taxon>
        <taxon>indigoferoid/millettioid clade</taxon>
        <taxon>Phaseoleae</taxon>
        <taxon>Vigna</taxon>
    </lineage>
</organism>
<sequence>MLRYISIFCCSCRGAVMKRAHFSGVMWLLIIFVNAYLSFSGPAKTNDTTSVCDGSLQECLNARHLDSEFPTIAASHIARMLGEINSKTLKTTDRKPPCDIRNGRYRDCYPKVEPPPKEPCYNPYKRDC</sequence>
<evidence type="ECO:0000313" key="3">
    <source>
        <dbReference type="Proteomes" id="UP001374535"/>
    </source>
</evidence>
<dbReference type="Proteomes" id="UP001374535">
    <property type="component" value="Chromosome 6"/>
</dbReference>
<reference evidence="2 3" key="1">
    <citation type="journal article" date="2023" name="Life. Sci Alliance">
        <title>Evolutionary insights into 3D genome organization and epigenetic landscape of Vigna mungo.</title>
        <authorList>
            <person name="Junaid A."/>
            <person name="Singh B."/>
            <person name="Bhatia S."/>
        </authorList>
    </citation>
    <scope>NUCLEOTIDE SEQUENCE [LARGE SCALE GENOMIC DNA]</scope>
    <source>
        <strain evidence="2">Urdbean</strain>
    </source>
</reference>
<protein>
    <submittedName>
        <fullName evidence="2">Uncharacterized protein</fullName>
    </submittedName>
</protein>
<keyword evidence="1" id="KW-0472">Membrane</keyword>
<accession>A0AAQ3NAM5</accession>
<keyword evidence="1" id="KW-0812">Transmembrane</keyword>
<dbReference type="EMBL" id="CP144695">
    <property type="protein sequence ID" value="WVZ05083.1"/>
    <property type="molecule type" value="Genomic_DNA"/>
</dbReference>
<evidence type="ECO:0000256" key="1">
    <source>
        <dbReference type="SAM" id="Phobius"/>
    </source>
</evidence>
<name>A0AAQ3NAM5_VIGMU</name>